<comment type="subcellular location">
    <subcellularLocation>
        <location evidence="1">Membrane</location>
    </subcellularLocation>
</comment>
<evidence type="ECO:0000259" key="5">
    <source>
        <dbReference type="Pfam" id="PF00905"/>
    </source>
</evidence>
<keyword evidence="4" id="KW-1133">Transmembrane helix</keyword>
<sequence>MVKGRGGMTLKRWRHSRRLFIWTGVWTGLVALLAGRLFFIQVADARHYEGHDLVALSVEQRREQFVVDSGRGNILDRNGRSLTGHTFLGLVVLPPWHPDLHDPNLGRLAAILGRPVNQIQAALASMKQPGLLSLPSPGGTSTPIELTDAQAAAVQSLGIDGILPRQVTVRYNNQSLARHVVGFIGEDPNLVTQVYDGRYPLNEPVGKMGLESVFQEDLRGNGPARTLHFYVDGEGRPLPGLGIREATRPDTGLNVQTTLDMGLQKIVESAMDKVALPRGAAVVMDVHTGDILAMASRPNFDQNHIPSGAANYPKNLAVEADFPGSVFKIVDATAALDKGQLAANTPFNCTGSIQIGDGVLNCWQVHGHETAEEAFAQSCNVAFAQISMKLGRQNMEDYAKAFGLAQRQGQVVDGRDVFDEEDPGSIFVGPGSALRLLANTGIGQENVRISPLQAAVMAATIAADGKRPVPRLVMRLATAQGDPYRTFPIQSPVQAINPGVAKEVGQWMREVIASPQGTGHLLAQAAWPVAGKTGTAQTGQPHRVNQWFVGYFPYDHPRYAIAVDALDIPDSSGLRYPEPIVLDIVNALAHAGNAQTDGAPQSGGGR</sequence>
<dbReference type="eggNOG" id="COG0768">
    <property type="taxonomic scope" value="Bacteria"/>
</dbReference>
<keyword evidence="8" id="KW-1185">Reference proteome</keyword>
<dbReference type="KEGG" id="bts:Btus_1202"/>
<feature type="domain" description="Penicillin-binding protein transpeptidase" evidence="5">
    <location>
        <begin position="279"/>
        <end position="585"/>
    </location>
</feature>
<keyword evidence="7" id="KW-0328">Glycosyltransferase</keyword>
<reference evidence="7 8" key="1">
    <citation type="journal article" date="2011" name="Stand. Genomic Sci.">
        <title>Complete genome sequence of the thermophilic, hydrogen-oxidizing Bacillus tusciae type strain (T2) and reclassification in the new genus, Kyrpidia gen. nov. as Kyrpidia tusciae comb. nov. and emendation of the family Alicyclobacillaceae da Costa and Rainey, 2010.</title>
        <authorList>
            <person name="Klenk H.P."/>
            <person name="Lapidus A."/>
            <person name="Chertkov O."/>
            <person name="Copeland A."/>
            <person name="Del Rio T.G."/>
            <person name="Nolan M."/>
            <person name="Lucas S."/>
            <person name="Chen F."/>
            <person name="Tice H."/>
            <person name="Cheng J.F."/>
            <person name="Han C."/>
            <person name="Bruce D."/>
            <person name="Goodwin L."/>
            <person name="Pitluck S."/>
            <person name="Pati A."/>
            <person name="Ivanova N."/>
            <person name="Mavromatis K."/>
            <person name="Daum C."/>
            <person name="Chen A."/>
            <person name="Palaniappan K."/>
            <person name="Chang Y.J."/>
            <person name="Land M."/>
            <person name="Hauser L."/>
            <person name="Jeffries C.D."/>
            <person name="Detter J.C."/>
            <person name="Rohde M."/>
            <person name="Abt B."/>
            <person name="Pukall R."/>
            <person name="Goker M."/>
            <person name="Bristow J."/>
            <person name="Markowitz V."/>
            <person name="Hugenholtz P."/>
            <person name="Eisen J.A."/>
        </authorList>
    </citation>
    <scope>NUCLEOTIDE SEQUENCE [LARGE SCALE GENOMIC DNA]</scope>
    <source>
        <strain evidence="7 8">DSM 2912</strain>
    </source>
</reference>
<dbReference type="STRING" id="562970.Btus_1202"/>
<comment type="similarity">
    <text evidence="2">Belongs to the transpeptidase family.</text>
</comment>
<dbReference type="InterPro" id="IPR005311">
    <property type="entry name" value="PBP_dimer"/>
</dbReference>
<dbReference type="AlphaFoldDB" id="D5WXK8"/>
<dbReference type="Gene3D" id="3.40.710.10">
    <property type="entry name" value="DD-peptidase/beta-lactamase superfamily"/>
    <property type="match status" value="1"/>
</dbReference>
<dbReference type="GO" id="GO:0005886">
    <property type="term" value="C:plasma membrane"/>
    <property type="evidence" value="ECO:0007669"/>
    <property type="project" value="TreeGrafter"/>
</dbReference>
<feature type="domain" description="Penicillin-binding protein dimerisation" evidence="6">
    <location>
        <begin position="69"/>
        <end position="237"/>
    </location>
</feature>
<keyword evidence="4" id="KW-0812">Transmembrane</keyword>
<dbReference type="GO" id="GO:0008658">
    <property type="term" value="F:penicillin binding"/>
    <property type="evidence" value="ECO:0007669"/>
    <property type="project" value="InterPro"/>
</dbReference>
<dbReference type="Gene3D" id="3.90.1310.10">
    <property type="entry name" value="Penicillin-binding protein 2a (Domain 2)"/>
    <property type="match status" value="1"/>
</dbReference>
<dbReference type="Proteomes" id="UP000002368">
    <property type="component" value="Chromosome"/>
</dbReference>
<evidence type="ECO:0000256" key="4">
    <source>
        <dbReference type="SAM" id="Phobius"/>
    </source>
</evidence>
<evidence type="ECO:0000259" key="6">
    <source>
        <dbReference type="Pfam" id="PF03717"/>
    </source>
</evidence>
<feature type="transmembrane region" description="Helical" evidence="4">
    <location>
        <begin position="20"/>
        <end position="39"/>
    </location>
</feature>
<dbReference type="GO" id="GO:0071972">
    <property type="term" value="F:peptidoglycan L,D-transpeptidase activity"/>
    <property type="evidence" value="ECO:0007669"/>
    <property type="project" value="TreeGrafter"/>
</dbReference>
<dbReference type="EC" id="2.4.1.129" evidence="7"/>
<dbReference type="InterPro" id="IPR050515">
    <property type="entry name" value="Beta-lactam/transpept"/>
</dbReference>
<dbReference type="GO" id="GO:0016757">
    <property type="term" value="F:glycosyltransferase activity"/>
    <property type="evidence" value="ECO:0007669"/>
    <property type="project" value="UniProtKB-KW"/>
</dbReference>
<accession>D5WXK8</accession>
<dbReference type="EMBL" id="CP002017">
    <property type="protein sequence ID" value="ADG05929.1"/>
    <property type="molecule type" value="Genomic_DNA"/>
</dbReference>
<name>D5WXK8_KYRT2</name>
<evidence type="ECO:0000313" key="8">
    <source>
        <dbReference type="Proteomes" id="UP000002368"/>
    </source>
</evidence>
<protein>
    <submittedName>
        <fullName evidence="7">Peptidoglycan glycosyltransferase</fullName>
        <ecNumber evidence="7">2.4.1.129</ecNumber>
    </submittedName>
</protein>
<dbReference type="Pfam" id="PF00905">
    <property type="entry name" value="Transpeptidase"/>
    <property type="match status" value="1"/>
</dbReference>
<evidence type="ECO:0000256" key="2">
    <source>
        <dbReference type="ARBA" id="ARBA00007171"/>
    </source>
</evidence>
<organism evidence="7 8">
    <name type="scientific">Kyrpidia tusciae (strain DSM 2912 / NBRC 15312 / T2)</name>
    <name type="common">Bacillus tusciae</name>
    <dbReference type="NCBI Taxonomy" id="562970"/>
    <lineage>
        <taxon>Bacteria</taxon>
        <taxon>Bacillati</taxon>
        <taxon>Bacillota</taxon>
        <taxon>Bacilli</taxon>
        <taxon>Bacillales</taxon>
        <taxon>Alicyclobacillaceae</taxon>
        <taxon>Kyrpidia</taxon>
    </lineage>
</organism>
<evidence type="ECO:0000256" key="1">
    <source>
        <dbReference type="ARBA" id="ARBA00004370"/>
    </source>
</evidence>
<dbReference type="InterPro" id="IPR036138">
    <property type="entry name" value="PBP_dimer_sf"/>
</dbReference>
<dbReference type="PANTHER" id="PTHR30627">
    <property type="entry name" value="PEPTIDOGLYCAN D,D-TRANSPEPTIDASE"/>
    <property type="match status" value="1"/>
</dbReference>
<evidence type="ECO:0000256" key="3">
    <source>
        <dbReference type="ARBA" id="ARBA00023136"/>
    </source>
</evidence>
<dbReference type="GO" id="GO:0071555">
    <property type="term" value="P:cell wall organization"/>
    <property type="evidence" value="ECO:0007669"/>
    <property type="project" value="TreeGrafter"/>
</dbReference>
<dbReference type="InterPro" id="IPR012338">
    <property type="entry name" value="Beta-lactam/transpept-like"/>
</dbReference>
<evidence type="ECO:0000313" key="7">
    <source>
        <dbReference type="EMBL" id="ADG05929.1"/>
    </source>
</evidence>
<dbReference type="OrthoDB" id="2985542at2"/>
<dbReference type="PANTHER" id="PTHR30627:SF24">
    <property type="entry name" value="PENICILLIN-BINDING PROTEIN 4B"/>
    <property type="match status" value="1"/>
</dbReference>
<keyword evidence="3 4" id="KW-0472">Membrane</keyword>
<dbReference type="SUPFAM" id="SSF56519">
    <property type="entry name" value="Penicillin binding protein dimerisation domain"/>
    <property type="match status" value="1"/>
</dbReference>
<dbReference type="Pfam" id="PF03717">
    <property type="entry name" value="PBP_dimer"/>
    <property type="match status" value="1"/>
</dbReference>
<dbReference type="InterPro" id="IPR001460">
    <property type="entry name" value="PCN-bd_Tpept"/>
</dbReference>
<dbReference type="SUPFAM" id="SSF56601">
    <property type="entry name" value="beta-lactamase/transpeptidase-like"/>
    <property type="match status" value="1"/>
</dbReference>
<dbReference type="HOGENOM" id="CLU_009289_6_3_9"/>
<proteinExistence type="inferred from homology"/>
<keyword evidence="7" id="KW-0808">Transferase</keyword>
<gene>
    <name evidence="7" type="ordered locus">Btus_1202</name>
</gene>